<accession>A0A0F9L586</accession>
<sequence>MVMNLNRKQLSLLITFFSMAIVVLCLYNVHLGNEEKVDEYVVEMMLQEDVEELEKQKEELEKKQEIDPIKSHMAYNDAMEASKGNPEDFKTLEELMEEREAAAEKDDEPTDLSDGEYAERVKEIKEKRQKAKQLLGEKDAKKKEYTNNLAKRRTSVSYSLIDRSNYRLPPPIYTCIEGGKVVVNIEVDGSGKVIDADFNARSSDTSNGCLVENAVAYALKAKFSSHQRSAQHGTITYIFQGKTR</sequence>
<evidence type="ECO:0008006" key="2">
    <source>
        <dbReference type="Google" id="ProtNLM"/>
    </source>
</evidence>
<evidence type="ECO:0000313" key="1">
    <source>
        <dbReference type="EMBL" id="KKM89984.1"/>
    </source>
</evidence>
<protein>
    <recommendedName>
        <fullName evidence="2">TonB C-terminal domain-containing protein</fullName>
    </recommendedName>
</protein>
<dbReference type="EMBL" id="LAZR01006736">
    <property type="protein sequence ID" value="KKM89984.1"/>
    <property type="molecule type" value="Genomic_DNA"/>
</dbReference>
<gene>
    <name evidence="1" type="ORF">LCGC14_1243150</name>
</gene>
<proteinExistence type="predicted"/>
<organism evidence="1">
    <name type="scientific">marine sediment metagenome</name>
    <dbReference type="NCBI Taxonomy" id="412755"/>
    <lineage>
        <taxon>unclassified sequences</taxon>
        <taxon>metagenomes</taxon>
        <taxon>ecological metagenomes</taxon>
    </lineage>
</organism>
<comment type="caution">
    <text evidence="1">The sequence shown here is derived from an EMBL/GenBank/DDBJ whole genome shotgun (WGS) entry which is preliminary data.</text>
</comment>
<name>A0A0F9L586_9ZZZZ</name>
<reference evidence="1" key="1">
    <citation type="journal article" date="2015" name="Nature">
        <title>Complex archaea that bridge the gap between prokaryotes and eukaryotes.</title>
        <authorList>
            <person name="Spang A."/>
            <person name="Saw J.H."/>
            <person name="Jorgensen S.L."/>
            <person name="Zaremba-Niedzwiedzka K."/>
            <person name="Martijn J."/>
            <person name="Lind A.E."/>
            <person name="van Eijk R."/>
            <person name="Schleper C."/>
            <person name="Guy L."/>
            <person name="Ettema T.J."/>
        </authorList>
    </citation>
    <scope>NUCLEOTIDE SEQUENCE</scope>
</reference>
<dbReference type="AlphaFoldDB" id="A0A0F9L586"/>